<reference evidence="1" key="2">
    <citation type="submission" date="2023-05" db="EMBL/GenBank/DDBJ databases">
        <authorList>
            <consortium name="Lawrence Berkeley National Laboratory"/>
            <person name="Steindorff A."/>
            <person name="Hensen N."/>
            <person name="Bonometti L."/>
            <person name="Westerberg I."/>
            <person name="Brannstrom I.O."/>
            <person name="Guillou S."/>
            <person name="Cros-Aarteil S."/>
            <person name="Calhoun S."/>
            <person name="Haridas S."/>
            <person name="Kuo A."/>
            <person name="Mondo S."/>
            <person name="Pangilinan J."/>
            <person name="Riley R."/>
            <person name="Labutti K."/>
            <person name="Andreopoulos B."/>
            <person name="Lipzen A."/>
            <person name="Chen C."/>
            <person name="Yanf M."/>
            <person name="Daum C."/>
            <person name="Ng V."/>
            <person name="Clum A."/>
            <person name="Ohm R."/>
            <person name="Martin F."/>
            <person name="Silar P."/>
            <person name="Natvig D."/>
            <person name="Lalanne C."/>
            <person name="Gautier V."/>
            <person name="Ament-Velasquez S.L."/>
            <person name="Kruys A."/>
            <person name="Hutchinson M.I."/>
            <person name="Powell A.J."/>
            <person name="Barry K."/>
            <person name="Miller A.N."/>
            <person name="Grigoriev I.V."/>
            <person name="Debuchy R."/>
            <person name="Gladieux P."/>
            <person name="Thoren M.H."/>
            <person name="Johannesson H."/>
        </authorList>
    </citation>
    <scope>NUCLEOTIDE SEQUENCE</scope>
    <source>
        <strain evidence="1">CBS 103.79</strain>
    </source>
</reference>
<comment type="caution">
    <text evidence="1">The sequence shown here is derived from an EMBL/GenBank/DDBJ whole genome shotgun (WGS) entry which is preliminary data.</text>
</comment>
<organism evidence="1 2">
    <name type="scientific">Staphylotrichum tortipilum</name>
    <dbReference type="NCBI Taxonomy" id="2831512"/>
    <lineage>
        <taxon>Eukaryota</taxon>
        <taxon>Fungi</taxon>
        <taxon>Dikarya</taxon>
        <taxon>Ascomycota</taxon>
        <taxon>Pezizomycotina</taxon>
        <taxon>Sordariomycetes</taxon>
        <taxon>Sordariomycetidae</taxon>
        <taxon>Sordariales</taxon>
        <taxon>Chaetomiaceae</taxon>
        <taxon>Staphylotrichum</taxon>
    </lineage>
</organism>
<proteinExistence type="predicted"/>
<accession>A0AAN6MAR9</accession>
<sequence length="222" mass="24855">MDVETTRIPAAQQTPTPSYEVRKDAGEFVQLSADVRRLRWSLNGPLATSVQVMKDRWIDPDPNAAPPEPYCQQAAAADDDGTITSWHAVAQSPFTEPKVSSVTIHVDPLEDWEWQWLEMNEPYPNDPDGSCAVGERPVDKEVRLEVKAAGEFLTIHDYVSAVHPLLMGLRGDLLAALALMDGQDDPFPPETRLMAACGWPNAIRVKREQDWFQRHTKPAWAT</sequence>
<reference evidence="1" key="1">
    <citation type="journal article" date="2023" name="Mol. Phylogenet. Evol.">
        <title>Genome-scale phylogeny and comparative genomics of the fungal order Sordariales.</title>
        <authorList>
            <person name="Hensen N."/>
            <person name="Bonometti L."/>
            <person name="Westerberg I."/>
            <person name="Brannstrom I.O."/>
            <person name="Guillou S."/>
            <person name="Cros-Aarteil S."/>
            <person name="Calhoun S."/>
            <person name="Haridas S."/>
            <person name="Kuo A."/>
            <person name="Mondo S."/>
            <person name="Pangilinan J."/>
            <person name="Riley R."/>
            <person name="LaButti K."/>
            <person name="Andreopoulos B."/>
            <person name="Lipzen A."/>
            <person name="Chen C."/>
            <person name="Yan M."/>
            <person name="Daum C."/>
            <person name="Ng V."/>
            <person name="Clum A."/>
            <person name="Steindorff A."/>
            <person name="Ohm R.A."/>
            <person name="Martin F."/>
            <person name="Silar P."/>
            <person name="Natvig D.O."/>
            <person name="Lalanne C."/>
            <person name="Gautier V."/>
            <person name="Ament-Velasquez S.L."/>
            <person name="Kruys A."/>
            <person name="Hutchinson M.I."/>
            <person name="Powell A.J."/>
            <person name="Barry K."/>
            <person name="Miller A.N."/>
            <person name="Grigoriev I.V."/>
            <person name="Debuchy R."/>
            <person name="Gladieux P."/>
            <person name="Hiltunen Thoren M."/>
            <person name="Johannesson H."/>
        </authorList>
    </citation>
    <scope>NUCLEOTIDE SEQUENCE</scope>
    <source>
        <strain evidence="1">CBS 103.79</strain>
    </source>
</reference>
<protein>
    <submittedName>
        <fullName evidence="1">Uncharacterized protein</fullName>
    </submittedName>
</protein>
<gene>
    <name evidence="1" type="ORF">C8A05DRAFT_39933</name>
</gene>
<evidence type="ECO:0000313" key="1">
    <source>
        <dbReference type="EMBL" id="KAK3896528.1"/>
    </source>
</evidence>
<dbReference type="Proteomes" id="UP001303889">
    <property type="component" value="Unassembled WGS sequence"/>
</dbReference>
<name>A0AAN6MAR9_9PEZI</name>
<keyword evidence="2" id="KW-1185">Reference proteome</keyword>
<dbReference type="AlphaFoldDB" id="A0AAN6MAR9"/>
<evidence type="ECO:0000313" key="2">
    <source>
        <dbReference type="Proteomes" id="UP001303889"/>
    </source>
</evidence>
<dbReference type="EMBL" id="MU856565">
    <property type="protein sequence ID" value="KAK3896528.1"/>
    <property type="molecule type" value="Genomic_DNA"/>
</dbReference>